<dbReference type="EMBL" id="LSRX01000152">
    <property type="protein sequence ID" value="OLQ06798.1"/>
    <property type="molecule type" value="Genomic_DNA"/>
</dbReference>
<comment type="similarity">
    <text evidence="2">Belongs to the CWC25 family.</text>
</comment>
<evidence type="ECO:0000256" key="8">
    <source>
        <dbReference type="SAM" id="MobiDB-lite"/>
    </source>
</evidence>
<keyword evidence="4" id="KW-0747">Spliceosome</keyword>
<dbReference type="OMA" id="MPINAQK"/>
<dbReference type="PANTHER" id="PTHR16196">
    <property type="entry name" value="CELL CYCLE CONTROL PROTEIN CWF25"/>
    <property type="match status" value="1"/>
</dbReference>
<reference evidence="9 10" key="1">
    <citation type="submission" date="2016-02" db="EMBL/GenBank/DDBJ databases">
        <title>Genome analysis of coral dinoflagellate symbionts highlights evolutionary adaptations to a symbiotic lifestyle.</title>
        <authorList>
            <person name="Aranda M."/>
            <person name="Li Y."/>
            <person name="Liew Y.J."/>
            <person name="Baumgarten S."/>
            <person name="Simakov O."/>
            <person name="Wilson M."/>
            <person name="Piel J."/>
            <person name="Ashoor H."/>
            <person name="Bougouffa S."/>
            <person name="Bajic V.B."/>
            <person name="Ryu T."/>
            <person name="Ravasi T."/>
            <person name="Bayer T."/>
            <person name="Micklem G."/>
            <person name="Kim H."/>
            <person name="Bhak J."/>
            <person name="Lajeunesse T.C."/>
            <person name="Voolstra C.R."/>
        </authorList>
    </citation>
    <scope>NUCLEOTIDE SEQUENCE [LARGE SCALE GENOMIC DNA]</scope>
    <source>
        <strain evidence="9 10">CCMP2467</strain>
    </source>
</reference>
<evidence type="ECO:0000256" key="1">
    <source>
        <dbReference type="ARBA" id="ARBA00004123"/>
    </source>
</evidence>
<feature type="compositionally biased region" description="Basic and acidic residues" evidence="8">
    <location>
        <begin position="278"/>
        <end position="291"/>
    </location>
</feature>
<evidence type="ECO:0000256" key="2">
    <source>
        <dbReference type="ARBA" id="ARBA00006695"/>
    </source>
</evidence>
<comment type="caution">
    <text evidence="9">The sequence shown here is derived from an EMBL/GenBank/DDBJ whole genome shotgun (WGS) entry which is preliminary data.</text>
</comment>
<sequence>MVWVLGTKNSSSINRGFVIRSIAADIFTGLLCKRHGGKLFYHDVCNRVRPYPLSKREDLRLKVWQDQRLELLPDKLGSKLPASPVPDSDRSPLLPCPLLRPGVLCLAAMAAGMQQSSSAERLDWMYEQSAASVKPDEDTLMNMPINAQKDQDIEDVKNLQNSTAGSLFLGSATKTTEDMVRKLREDPLFQIRRQEHAARESMMTNPLIMAKIQKKREKEAKKAVKKEKKAAKKEEKALKKAAKAAPWMQLLGEAPPKRPREEEPDLSALGPSSVVVSKRMEHDERVAKQKEQALASRGLGRRLTEEEKERRVEQMRVDAKKHEKMKDQRIASTEEREKQIEELEAKMRDKSDQKYFRDLRKDAYAGDTKEMTMADRLQTQRHRRQKHLNDPLERD</sequence>
<evidence type="ECO:0000256" key="7">
    <source>
        <dbReference type="ARBA" id="ARBA00023242"/>
    </source>
</evidence>
<evidence type="ECO:0000256" key="3">
    <source>
        <dbReference type="ARBA" id="ARBA00022664"/>
    </source>
</evidence>
<dbReference type="OrthoDB" id="21123at2759"/>
<dbReference type="GO" id="GO:0005684">
    <property type="term" value="C:U2-type spliceosomal complex"/>
    <property type="evidence" value="ECO:0007669"/>
    <property type="project" value="TreeGrafter"/>
</dbReference>
<evidence type="ECO:0000313" key="10">
    <source>
        <dbReference type="Proteomes" id="UP000186817"/>
    </source>
</evidence>
<keyword evidence="10" id="KW-1185">Reference proteome</keyword>
<keyword evidence="6" id="KW-0508">mRNA splicing</keyword>
<dbReference type="GO" id="GO:0000398">
    <property type="term" value="P:mRNA splicing, via spliceosome"/>
    <property type="evidence" value="ECO:0007669"/>
    <property type="project" value="TreeGrafter"/>
</dbReference>
<evidence type="ECO:0000256" key="5">
    <source>
        <dbReference type="ARBA" id="ARBA00023054"/>
    </source>
</evidence>
<feature type="compositionally biased region" description="Basic and acidic residues" evidence="8">
    <location>
        <begin position="362"/>
        <end position="373"/>
    </location>
</feature>
<feature type="region of interest" description="Disordered" evidence="8">
    <location>
        <begin position="362"/>
        <end position="395"/>
    </location>
</feature>
<name>A0A1Q9EHE6_SYMMI</name>
<accession>A0A1Q9EHE6</accession>
<dbReference type="AlphaFoldDB" id="A0A1Q9EHE6"/>
<keyword evidence="5" id="KW-0175">Coiled coil</keyword>
<proteinExistence type="inferred from homology"/>
<evidence type="ECO:0008006" key="11">
    <source>
        <dbReference type="Google" id="ProtNLM"/>
    </source>
</evidence>
<dbReference type="InterPro" id="IPR051376">
    <property type="entry name" value="CWC25_splicing_factor"/>
</dbReference>
<evidence type="ECO:0000256" key="4">
    <source>
        <dbReference type="ARBA" id="ARBA00022728"/>
    </source>
</evidence>
<dbReference type="PANTHER" id="PTHR16196:SF0">
    <property type="entry name" value="PRE-MRNA-SPLICING FACTOR CWC25 HOMOLOG"/>
    <property type="match status" value="1"/>
</dbReference>
<protein>
    <recommendedName>
        <fullName evidence="11">Pre-mRNA-splicing factor CWC25-like</fullName>
    </recommendedName>
</protein>
<dbReference type="Proteomes" id="UP000186817">
    <property type="component" value="Unassembled WGS sequence"/>
</dbReference>
<dbReference type="InterPro" id="IPR022209">
    <property type="entry name" value="CWC25"/>
</dbReference>
<gene>
    <name evidence="9" type="ORF">AK812_SmicGene9886</name>
</gene>
<feature type="compositionally biased region" description="Basic and acidic residues" evidence="8">
    <location>
        <begin position="302"/>
        <end position="338"/>
    </location>
</feature>
<feature type="region of interest" description="Disordered" evidence="8">
    <location>
        <begin position="221"/>
        <end position="338"/>
    </location>
</feature>
<comment type="subcellular location">
    <subcellularLocation>
        <location evidence="1">Nucleus</location>
    </subcellularLocation>
</comment>
<dbReference type="Pfam" id="PF12542">
    <property type="entry name" value="CWC25"/>
    <property type="match status" value="1"/>
</dbReference>
<organism evidence="9 10">
    <name type="scientific">Symbiodinium microadriaticum</name>
    <name type="common">Dinoflagellate</name>
    <name type="synonym">Zooxanthella microadriatica</name>
    <dbReference type="NCBI Taxonomy" id="2951"/>
    <lineage>
        <taxon>Eukaryota</taxon>
        <taxon>Sar</taxon>
        <taxon>Alveolata</taxon>
        <taxon>Dinophyceae</taxon>
        <taxon>Suessiales</taxon>
        <taxon>Symbiodiniaceae</taxon>
        <taxon>Symbiodinium</taxon>
    </lineage>
</organism>
<evidence type="ECO:0000256" key="6">
    <source>
        <dbReference type="ARBA" id="ARBA00023187"/>
    </source>
</evidence>
<keyword evidence="3" id="KW-0507">mRNA processing</keyword>
<keyword evidence="7" id="KW-0539">Nucleus</keyword>
<evidence type="ECO:0000313" key="9">
    <source>
        <dbReference type="EMBL" id="OLQ06798.1"/>
    </source>
</evidence>